<evidence type="ECO:0000256" key="2">
    <source>
        <dbReference type="SAM" id="MobiDB-lite"/>
    </source>
</evidence>
<dbReference type="InterPro" id="IPR036770">
    <property type="entry name" value="Ankyrin_rpt-contain_sf"/>
</dbReference>
<name>A0A7U2MTT1_ASPFN</name>
<gene>
    <name evidence="4" type="ORF">F9C07_2282852</name>
</gene>
<dbReference type="PANTHER" id="PTHR46082">
    <property type="entry name" value="ATP/GTP-BINDING PROTEIN-RELATED"/>
    <property type="match status" value="1"/>
</dbReference>
<feature type="region of interest" description="Disordered" evidence="2">
    <location>
        <begin position="991"/>
        <end position="1045"/>
    </location>
</feature>
<accession>A0A7U2MTT1</accession>
<evidence type="ECO:0000259" key="3">
    <source>
        <dbReference type="Pfam" id="PF01048"/>
    </source>
</evidence>
<dbReference type="Proteomes" id="UP000596276">
    <property type="component" value="Chromosome 4"/>
</dbReference>
<dbReference type="GO" id="GO:0009116">
    <property type="term" value="P:nucleoside metabolic process"/>
    <property type="evidence" value="ECO:0007669"/>
    <property type="project" value="InterPro"/>
</dbReference>
<feature type="region of interest" description="Disordered" evidence="2">
    <location>
        <begin position="894"/>
        <end position="929"/>
    </location>
</feature>
<dbReference type="PROSITE" id="PS50088">
    <property type="entry name" value="ANK_REPEAT"/>
    <property type="match status" value="1"/>
</dbReference>
<dbReference type="InterPro" id="IPR053137">
    <property type="entry name" value="NLR-like"/>
</dbReference>
<dbReference type="VEuPathDB" id="FungiDB:AFLA_001700"/>
<evidence type="ECO:0000313" key="5">
    <source>
        <dbReference type="Proteomes" id="UP000596276"/>
    </source>
</evidence>
<feature type="domain" description="Nucleoside phosphorylase" evidence="3">
    <location>
        <begin position="10"/>
        <end position="303"/>
    </location>
</feature>
<evidence type="ECO:0000256" key="1">
    <source>
        <dbReference type="PROSITE-ProRule" id="PRU00023"/>
    </source>
</evidence>
<dbReference type="PROSITE" id="PS50297">
    <property type="entry name" value="ANK_REP_REGION"/>
    <property type="match status" value="1"/>
</dbReference>
<dbReference type="InterPro" id="IPR035994">
    <property type="entry name" value="Nucleoside_phosphorylase_sf"/>
</dbReference>
<dbReference type="SUPFAM" id="SSF48403">
    <property type="entry name" value="Ankyrin repeat"/>
    <property type="match status" value="1"/>
</dbReference>
<dbReference type="Gene3D" id="1.25.40.20">
    <property type="entry name" value="Ankyrin repeat-containing domain"/>
    <property type="match status" value="1"/>
</dbReference>
<evidence type="ECO:0000313" key="4">
    <source>
        <dbReference type="EMBL" id="QRD89360.1"/>
    </source>
</evidence>
<feature type="compositionally biased region" description="Acidic residues" evidence="2">
    <location>
        <begin position="1025"/>
        <end position="1039"/>
    </location>
</feature>
<dbReference type="AlphaFoldDB" id="A0A7U2MTT1"/>
<proteinExistence type="predicted"/>
<sequence length="1045" mass="118310">MPPEPHEFEFAIVCALPREFDTVEALLDERYNNITTLRHYGDSNYYQTGRMGVSNVVVVCLLDMGRASAAGAAASLRSSFPHISLTLVVGICGGVPFPNTRGAELILGDVIISHQVMKFDFGRQYPDRFERRGGIKETLDRSNWAVLSLLAGLSTRAMRKQFRDLHSQYLQTLRKDTVWAYPGVDKDRLFPASCEHKATGDLERPTDCDRVGCEGALITRARLSSETNPRPCIHLGPIASSDTVMKSAYHRDRLAREEHIIGFEMEGAGVCEVLSSLVIKGVCDYADSHKNKEWQDYAAASGASCAKALLECLTCTTYEECELSKEFGNTVHGSLSGQGAFYTSSRTFPRSIGIPCTMVSRSNSYMAGQSFAERAAHDPGVFSQFLNVPIRRLQGGTNPPFLEQSVLPAGLVAGETTHKELVTGNQLFQSVPYKTFFGTVYCRTEIVQRRVAIDNEIAEQRETRRTMVFYPASWLRRLGMRYGLNAMASYRLGSWKYGLRPVYAVPDNSLIFRFCETGNVEAVREMFLSGEASIYDTNSWGWSLLHIAALKGHSRLAKFLIAHGADKRAFAYEMVFVAHQHEHVAVMYLFADCLEFSQPTSNGWILLTHENDIHEDREPFAPVAHEYYSLLLRKYREDLTRTFDDHGLLYALRLASERDDLVSIKFLLDFVPDQQRYTEITSGYAFGEPFESILSDCFLVHEALIDRGADLRAFNGETPTARSLRSSLLFFRWSSTVRAWYPDINRLVSDELTERHPPSLNGWNRETLLDLWSIQPIQRPPNRRLDQGDFIYPDEVECCNCGLEARMLDIQNKGYMLEPWWEEVKHRIRIRTCLCSKQEWLRDGRPPESHTHANSEHMQDTLNEDEYDAYQTQNSEAAPSRQSAESRVGLCTDARDKRGNGEQPAAPHAAESVIADTKSQPDADFSDSSIDETDSNLLYLPFELVLQDYYNLYGPWSGYYRSGEIFCLRCFANLESWDSLLFPDDTRSQLTDNVEDGDSSQRSTDCAQDENHESDPVNEYFAYSEPEEETGAVEEEEYIDPLGID</sequence>
<dbReference type="SMART" id="SM00248">
    <property type="entry name" value="ANK"/>
    <property type="match status" value="2"/>
</dbReference>
<dbReference type="SUPFAM" id="SSF53167">
    <property type="entry name" value="Purine and uridine phosphorylases"/>
    <property type="match status" value="1"/>
</dbReference>
<feature type="repeat" description="ANK" evidence="1">
    <location>
        <begin position="540"/>
        <end position="566"/>
    </location>
</feature>
<dbReference type="GO" id="GO:0003824">
    <property type="term" value="F:catalytic activity"/>
    <property type="evidence" value="ECO:0007669"/>
    <property type="project" value="InterPro"/>
</dbReference>
<reference evidence="5" key="1">
    <citation type="journal article" date="2021" name="G3 (Bethesda)">
        <title>Chromosome assembled and annotated genome sequence of Aspergillus flavus NRRL 3357.</title>
        <authorList>
            <person name="Skerker J.M."/>
            <person name="Pianalto K.M."/>
            <person name="Mondo S.J."/>
            <person name="Yang K."/>
            <person name="Arkin A.P."/>
            <person name="Keller N.P."/>
            <person name="Grigoriev I.V."/>
            <person name="Louise Glass N.L."/>
        </authorList>
    </citation>
    <scope>NUCLEOTIDE SEQUENCE [LARGE SCALE GENOMIC DNA]</scope>
    <source>
        <strain evidence="5">ATCC 200026 / FGSC A1120 / IAM 13836 / NRRL 3357 / JCM 12722 / SRRC 167</strain>
    </source>
</reference>
<keyword evidence="1" id="KW-0040">ANK repeat</keyword>
<keyword evidence="5" id="KW-1185">Reference proteome</keyword>
<dbReference type="EMBL" id="CP044618">
    <property type="protein sequence ID" value="QRD89360.1"/>
    <property type="molecule type" value="Genomic_DNA"/>
</dbReference>
<protein>
    <recommendedName>
        <fullName evidence="3">Nucleoside phosphorylase domain-containing protein</fullName>
    </recommendedName>
</protein>
<dbReference type="PANTHER" id="PTHR46082:SF6">
    <property type="entry name" value="AAA+ ATPASE DOMAIN-CONTAINING PROTEIN-RELATED"/>
    <property type="match status" value="1"/>
</dbReference>
<dbReference type="InterPro" id="IPR002110">
    <property type="entry name" value="Ankyrin_rpt"/>
</dbReference>
<dbReference type="Pfam" id="PF13637">
    <property type="entry name" value="Ank_4"/>
    <property type="match status" value="1"/>
</dbReference>
<dbReference type="InterPro" id="IPR000845">
    <property type="entry name" value="Nucleoside_phosphorylase_d"/>
</dbReference>
<dbReference type="Gene3D" id="3.40.50.1580">
    <property type="entry name" value="Nucleoside phosphorylase domain"/>
    <property type="match status" value="1"/>
</dbReference>
<dbReference type="VEuPathDB" id="FungiDB:F9C07_2282852"/>
<organism evidence="4 5">
    <name type="scientific">Aspergillus flavus (strain ATCC 200026 / FGSC A1120 / IAM 13836 / NRRL 3357 / JCM 12722 / SRRC 167)</name>
    <dbReference type="NCBI Taxonomy" id="332952"/>
    <lineage>
        <taxon>Eukaryota</taxon>
        <taxon>Fungi</taxon>
        <taxon>Dikarya</taxon>
        <taxon>Ascomycota</taxon>
        <taxon>Pezizomycotina</taxon>
        <taxon>Eurotiomycetes</taxon>
        <taxon>Eurotiomycetidae</taxon>
        <taxon>Eurotiales</taxon>
        <taxon>Aspergillaceae</taxon>
        <taxon>Aspergillus</taxon>
        <taxon>Aspergillus subgen. Circumdati</taxon>
    </lineage>
</organism>
<dbReference type="Pfam" id="PF01048">
    <property type="entry name" value="PNP_UDP_1"/>
    <property type="match status" value="1"/>
</dbReference>